<evidence type="ECO:0000259" key="3">
    <source>
        <dbReference type="PROSITE" id="PS51178"/>
    </source>
</evidence>
<dbReference type="Gene3D" id="3.30.10.20">
    <property type="match status" value="3"/>
</dbReference>
<keyword evidence="2" id="KW-0472">Membrane</keyword>
<protein>
    <submittedName>
        <fullName evidence="4">Beta-lactam-binding protein with PASTA domain</fullName>
    </submittedName>
</protein>
<dbReference type="CDD" id="cd06577">
    <property type="entry name" value="PASTA_pknB"/>
    <property type="match status" value="3"/>
</dbReference>
<evidence type="ECO:0000256" key="2">
    <source>
        <dbReference type="SAM" id="Phobius"/>
    </source>
</evidence>
<feature type="transmembrane region" description="Helical" evidence="2">
    <location>
        <begin position="21"/>
        <end position="40"/>
    </location>
</feature>
<keyword evidence="2" id="KW-0812">Transmembrane</keyword>
<dbReference type="PROSITE" id="PS51178">
    <property type="entry name" value="PASTA"/>
    <property type="match status" value="3"/>
</dbReference>
<keyword evidence="5" id="KW-1185">Reference proteome</keyword>
<gene>
    <name evidence="4" type="ORF">FHX64_002625</name>
</gene>
<evidence type="ECO:0000256" key="1">
    <source>
        <dbReference type="SAM" id="MobiDB-lite"/>
    </source>
</evidence>
<dbReference type="InterPro" id="IPR005543">
    <property type="entry name" value="PASTA_dom"/>
</dbReference>
<feature type="domain" description="PASTA" evidence="3">
    <location>
        <begin position="192"/>
        <end position="263"/>
    </location>
</feature>
<evidence type="ECO:0000313" key="4">
    <source>
        <dbReference type="EMBL" id="MBB3188427.1"/>
    </source>
</evidence>
<organism evidence="4 5">
    <name type="scientific">Microbacter margulisiae</name>
    <dbReference type="NCBI Taxonomy" id="1350067"/>
    <lineage>
        <taxon>Bacteria</taxon>
        <taxon>Pseudomonadati</taxon>
        <taxon>Bacteroidota</taxon>
        <taxon>Bacteroidia</taxon>
        <taxon>Bacteroidales</taxon>
        <taxon>Porphyromonadaceae</taxon>
        <taxon>Microbacter</taxon>
    </lineage>
</organism>
<name>A0A7W5DST6_9PORP</name>
<evidence type="ECO:0000313" key="5">
    <source>
        <dbReference type="Proteomes" id="UP000544222"/>
    </source>
</evidence>
<sequence>MDKKEFSRFVHFFSRSLLLKNLVLACVIIVLLFVGVLLWLNIYTHHGEALEVPNLVGLRLDDASNLLANDELHYQIVDSVFQPNKQPGVVVEQQPTPGSFVKSYRDVYLTINARRPPGTPIPDVRDLSLRPAQALLENMGLHVGSVEYVPSDFNNLVMDIKYQGRILAPGQQIPAGSTVTLVVGRKALPADGLLVMPDLTDMNLEEATSLVNNDMLTLGAINFDEQPSSDQDKANFVVFKQLPEAGDSIPAGKPVTIWLTRSKINPNAADSAALNNKKPQKPKKKKDIEKFF</sequence>
<dbReference type="RefSeq" id="WP_183414172.1">
    <property type="nucleotide sequence ID" value="NZ_JACHYB010000002.1"/>
</dbReference>
<dbReference type="SUPFAM" id="SSF54184">
    <property type="entry name" value="Penicillin-binding protein 2x (pbp-2x), c-terminal domain"/>
    <property type="match status" value="1"/>
</dbReference>
<dbReference type="SMART" id="SM00740">
    <property type="entry name" value="PASTA"/>
    <property type="match status" value="3"/>
</dbReference>
<dbReference type="EMBL" id="JACHYB010000002">
    <property type="protein sequence ID" value="MBB3188427.1"/>
    <property type="molecule type" value="Genomic_DNA"/>
</dbReference>
<dbReference type="Proteomes" id="UP000544222">
    <property type="component" value="Unassembled WGS sequence"/>
</dbReference>
<proteinExistence type="predicted"/>
<feature type="domain" description="PASTA" evidence="3">
    <location>
        <begin position="115"/>
        <end position="185"/>
    </location>
</feature>
<dbReference type="AlphaFoldDB" id="A0A7W5DST6"/>
<feature type="domain" description="PASTA" evidence="3">
    <location>
        <begin position="47"/>
        <end position="113"/>
    </location>
</feature>
<dbReference type="Pfam" id="PF03793">
    <property type="entry name" value="PASTA"/>
    <property type="match status" value="3"/>
</dbReference>
<reference evidence="4 5" key="1">
    <citation type="submission" date="2020-08" db="EMBL/GenBank/DDBJ databases">
        <title>Genomic Encyclopedia of Type Strains, Phase IV (KMG-IV): sequencing the most valuable type-strain genomes for metagenomic binning, comparative biology and taxonomic classification.</title>
        <authorList>
            <person name="Goeker M."/>
        </authorList>
    </citation>
    <scope>NUCLEOTIDE SEQUENCE [LARGE SCALE GENOMIC DNA]</scope>
    <source>
        <strain evidence="4 5">DSM 27471</strain>
    </source>
</reference>
<feature type="region of interest" description="Disordered" evidence="1">
    <location>
        <begin position="268"/>
        <end position="292"/>
    </location>
</feature>
<accession>A0A7W5DST6</accession>
<comment type="caution">
    <text evidence="4">The sequence shown here is derived from an EMBL/GenBank/DDBJ whole genome shotgun (WGS) entry which is preliminary data.</text>
</comment>
<keyword evidence="2" id="KW-1133">Transmembrane helix</keyword>